<dbReference type="CDD" id="cd00082">
    <property type="entry name" value="HisKA"/>
    <property type="match status" value="1"/>
</dbReference>
<organism evidence="11 12">
    <name type="scientific">Desulfomonile tiedjei</name>
    <dbReference type="NCBI Taxonomy" id="2358"/>
    <lineage>
        <taxon>Bacteria</taxon>
        <taxon>Pseudomonadati</taxon>
        <taxon>Thermodesulfobacteriota</taxon>
        <taxon>Desulfomonilia</taxon>
        <taxon>Desulfomonilales</taxon>
        <taxon>Desulfomonilaceae</taxon>
        <taxon>Desulfomonile</taxon>
    </lineage>
</organism>
<dbReference type="InterPro" id="IPR000014">
    <property type="entry name" value="PAS"/>
</dbReference>
<dbReference type="PROSITE" id="PS50113">
    <property type="entry name" value="PAC"/>
    <property type="match status" value="3"/>
</dbReference>
<evidence type="ECO:0000313" key="11">
    <source>
        <dbReference type="EMBL" id="MBI5249276.1"/>
    </source>
</evidence>
<feature type="domain" description="Histidine kinase" evidence="7">
    <location>
        <begin position="531"/>
        <end position="754"/>
    </location>
</feature>
<evidence type="ECO:0000256" key="3">
    <source>
        <dbReference type="ARBA" id="ARBA00022553"/>
    </source>
</evidence>
<dbReference type="SMART" id="SM00387">
    <property type="entry name" value="HATPase_c"/>
    <property type="match status" value="1"/>
</dbReference>
<keyword evidence="4" id="KW-0808">Transferase</keyword>
<dbReference type="AlphaFoldDB" id="A0A9D6UZG6"/>
<dbReference type="InterPro" id="IPR011006">
    <property type="entry name" value="CheY-like_superfamily"/>
</dbReference>
<dbReference type="EC" id="2.7.13.3" evidence="2"/>
<dbReference type="InterPro" id="IPR004358">
    <property type="entry name" value="Sig_transdc_His_kin-like_C"/>
</dbReference>
<feature type="domain" description="PAS" evidence="9">
    <location>
        <begin position="393"/>
        <end position="449"/>
    </location>
</feature>
<dbReference type="SUPFAM" id="SSF55874">
    <property type="entry name" value="ATPase domain of HSP90 chaperone/DNA topoisomerase II/histidine kinase"/>
    <property type="match status" value="1"/>
</dbReference>
<dbReference type="GO" id="GO:0006355">
    <property type="term" value="P:regulation of DNA-templated transcription"/>
    <property type="evidence" value="ECO:0007669"/>
    <property type="project" value="InterPro"/>
</dbReference>
<dbReference type="SMART" id="SM00091">
    <property type="entry name" value="PAS"/>
    <property type="match status" value="4"/>
</dbReference>
<gene>
    <name evidence="11" type="ORF">HY912_07260</name>
</gene>
<dbReference type="PROSITE" id="PS50109">
    <property type="entry name" value="HIS_KIN"/>
    <property type="match status" value="1"/>
</dbReference>
<evidence type="ECO:0000259" key="10">
    <source>
        <dbReference type="PROSITE" id="PS50113"/>
    </source>
</evidence>
<feature type="domain" description="PAS" evidence="9">
    <location>
        <begin position="1"/>
        <end position="68"/>
    </location>
</feature>
<keyword evidence="5" id="KW-0418">Kinase</keyword>
<dbReference type="InterPro" id="IPR013656">
    <property type="entry name" value="PAS_4"/>
</dbReference>
<dbReference type="InterPro" id="IPR003594">
    <property type="entry name" value="HATPase_dom"/>
</dbReference>
<dbReference type="InterPro" id="IPR013767">
    <property type="entry name" value="PAS_fold"/>
</dbReference>
<dbReference type="EMBL" id="JACRDE010000200">
    <property type="protein sequence ID" value="MBI5249276.1"/>
    <property type="molecule type" value="Genomic_DNA"/>
</dbReference>
<dbReference type="PRINTS" id="PR00344">
    <property type="entry name" value="BCTRLSENSOR"/>
</dbReference>
<evidence type="ECO:0000259" key="7">
    <source>
        <dbReference type="PROSITE" id="PS50109"/>
    </source>
</evidence>
<evidence type="ECO:0000256" key="2">
    <source>
        <dbReference type="ARBA" id="ARBA00012438"/>
    </source>
</evidence>
<dbReference type="PANTHER" id="PTHR43304">
    <property type="entry name" value="PHYTOCHROME-LIKE PROTEIN CPH1"/>
    <property type="match status" value="1"/>
</dbReference>
<evidence type="ECO:0000256" key="6">
    <source>
        <dbReference type="PROSITE-ProRule" id="PRU00169"/>
    </source>
</evidence>
<evidence type="ECO:0000256" key="5">
    <source>
        <dbReference type="ARBA" id="ARBA00022777"/>
    </source>
</evidence>
<dbReference type="PROSITE" id="PS50112">
    <property type="entry name" value="PAS"/>
    <property type="match status" value="3"/>
</dbReference>
<dbReference type="InterPro" id="IPR003661">
    <property type="entry name" value="HisK_dim/P_dom"/>
</dbReference>
<evidence type="ECO:0000259" key="9">
    <source>
        <dbReference type="PROSITE" id="PS50112"/>
    </source>
</evidence>
<dbReference type="SUPFAM" id="SSF52172">
    <property type="entry name" value="CheY-like"/>
    <property type="match status" value="1"/>
</dbReference>
<keyword evidence="3 6" id="KW-0597">Phosphoprotein</keyword>
<dbReference type="Pfam" id="PF13426">
    <property type="entry name" value="PAS_9"/>
    <property type="match status" value="2"/>
</dbReference>
<dbReference type="Pfam" id="PF00072">
    <property type="entry name" value="Response_reg"/>
    <property type="match status" value="1"/>
</dbReference>
<dbReference type="InterPro" id="IPR001610">
    <property type="entry name" value="PAC"/>
</dbReference>
<name>A0A9D6UZG6_9BACT</name>
<dbReference type="Pfam" id="PF08448">
    <property type="entry name" value="PAS_4"/>
    <property type="match status" value="1"/>
</dbReference>
<accession>A0A9D6UZG6</accession>
<dbReference type="InterPro" id="IPR005467">
    <property type="entry name" value="His_kinase_dom"/>
</dbReference>
<evidence type="ECO:0000256" key="4">
    <source>
        <dbReference type="ARBA" id="ARBA00022679"/>
    </source>
</evidence>
<dbReference type="Proteomes" id="UP000807825">
    <property type="component" value="Unassembled WGS sequence"/>
</dbReference>
<dbReference type="Gene3D" id="3.40.50.2300">
    <property type="match status" value="1"/>
</dbReference>
<dbReference type="Pfam" id="PF02518">
    <property type="entry name" value="HATPase_c"/>
    <property type="match status" value="1"/>
</dbReference>
<dbReference type="CDD" id="cd00130">
    <property type="entry name" value="PAS"/>
    <property type="match status" value="3"/>
</dbReference>
<dbReference type="GO" id="GO:0000155">
    <property type="term" value="F:phosphorelay sensor kinase activity"/>
    <property type="evidence" value="ECO:0007669"/>
    <property type="project" value="InterPro"/>
</dbReference>
<dbReference type="InterPro" id="IPR035965">
    <property type="entry name" value="PAS-like_dom_sf"/>
</dbReference>
<dbReference type="Gene3D" id="1.10.287.130">
    <property type="match status" value="1"/>
</dbReference>
<evidence type="ECO:0000256" key="1">
    <source>
        <dbReference type="ARBA" id="ARBA00000085"/>
    </source>
</evidence>
<feature type="domain" description="PAC" evidence="10">
    <location>
        <begin position="71"/>
        <end position="123"/>
    </location>
</feature>
<dbReference type="SUPFAM" id="SSF47384">
    <property type="entry name" value="Homodimeric domain of signal transducing histidine kinase"/>
    <property type="match status" value="1"/>
</dbReference>
<dbReference type="PANTHER" id="PTHR43304:SF1">
    <property type="entry name" value="PAC DOMAIN-CONTAINING PROTEIN"/>
    <property type="match status" value="1"/>
</dbReference>
<dbReference type="Gene3D" id="3.30.450.20">
    <property type="entry name" value="PAS domain"/>
    <property type="match status" value="4"/>
</dbReference>
<reference evidence="11" key="1">
    <citation type="submission" date="2020-07" db="EMBL/GenBank/DDBJ databases">
        <title>Huge and variable diversity of episymbiotic CPR bacteria and DPANN archaea in groundwater ecosystems.</title>
        <authorList>
            <person name="He C.Y."/>
            <person name="Keren R."/>
            <person name="Whittaker M."/>
            <person name="Farag I.F."/>
            <person name="Doudna J."/>
            <person name="Cate J.H.D."/>
            <person name="Banfield J.F."/>
        </authorList>
    </citation>
    <scope>NUCLEOTIDE SEQUENCE</scope>
    <source>
        <strain evidence="11">NC_groundwater_1664_Pr3_B-0.1um_52_9</strain>
    </source>
</reference>
<feature type="non-terminal residue" evidence="11">
    <location>
        <position position="841"/>
    </location>
</feature>
<dbReference type="PROSITE" id="PS50110">
    <property type="entry name" value="RESPONSE_REGULATORY"/>
    <property type="match status" value="1"/>
</dbReference>
<feature type="domain" description="PAC" evidence="10">
    <location>
        <begin position="467"/>
        <end position="518"/>
    </location>
</feature>
<dbReference type="InterPro" id="IPR036890">
    <property type="entry name" value="HATPase_C_sf"/>
</dbReference>
<dbReference type="SUPFAM" id="SSF55785">
    <property type="entry name" value="PYP-like sensor domain (PAS domain)"/>
    <property type="match status" value="4"/>
</dbReference>
<dbReference type="Pfam" id="PF00989">
    <property type="entry name" value="PAS"/>
    <property type="match status" value="1"/>
</dbReference>
<comment type="catalytic activity">
    <reaction evidence="1">
        <text>ATP + protein L-histidine = ADP + protein N-phospho-L-histidine.</text>
        <dbReference type="EC" id="2.7.13.3"/>
    </reaction>
</comment>
<protein>
    <recommendedName>
        <fullName evidence="2">histidine kinase</fullName>
        <ecNumber evidence="2">2.7.13.3</ecNumber>
    </recommendedName>
</protein>
<dbReference type="InterPro" id="IPR000700">
    <property type="entry name" value="PAS-assoc_C"/>
</dbReference>
<evidence type="ECO:0000313" key="12">
    <source>
        <dbReference type="Proteomes" id="UP000807825"/>
    </source>
</evidence>
<dbReference type="InterPro" id="IPR052162">
    <property type="entry name" value="Sensor_kinase/Photoreceptor"/>
</dbReference>
<proteinExistence type="predicted"/>
<dbReference type="InterPro" id="IPR036097">
    <property type="entry name" value="HisK_dim/P_sf"/>
</dbReference>
<feature type="non-terminal residue" evidence="11">
    <location>
        <position position="1"/>
    </location>
</feature>
<dbReference type="InterPro" id="IPR001789">
    <property type="entry name" value="Sig_transdc_resp-reg_receiver"/>
</dbReference>
<dbReference type="SMART" id="SM00086">
    <property type="entry name" value="PAC"/>
    <property type="match status" value="4"/>
</dbReference>
<comment type="caution">
    <text evidence="11">The sequence shown here is derived from an EMBL/GenBank/DDBJ whole genome shotgun (WGS) entry which is preliminary data.</text>
</comment>
<feature type="domain" description="Response regulatory" evidence="8">
    <location>
        <begin position="774"/>
        <end position="841"/>
    </location>
</feature>
<feature type="modified residue" description="4-aspartylphosphate" evidence="6">
    <location>
        <position position="825"/>
    </location>
</feature>
<feature type="domain" description="PAS" evidence="9">
    <location>
        <begin position="267"/>
        <end position="338"/>
    </location>
</feature>
<evidence type="ECO:0000259" key="8">
    <source>
        <dbReference type="PROSITE" id="PS50110"/>
    </source>
</evidence>
<dbReference type="Gene3D" id="3.30.565.10">
    <property type="entry name" value="Histidine kinase-like ATPase, C-terminal domain"/>
    <property type="match status" value="1"/>
</dbReference>
<feature type="domain" description="PAC" evidence="10">
    <location>
        <begin position="341"/>
        <end position="392"/>
    </location>
</feature>
<sequence length="841" mass="93464">RFRLFYENAPLGYQSLDMNGCLLEVNRAWLETLGYTHEEVVGRWFGDFLAPDNVERFRANFPKFKAAGEVCGVQFEMLRKDGSTVTVAFDGQIGRDRWGLFKQTHCIMHDITERKHVEQQLLAQRDALSVIFESAPYILLLVNRDHRIENINRIGAEFAGKPKEKLLGLLGGQVFNCINSFEAPGCGGNVQCNDCPVRTRVTRTFLTGEASYDEEGHLTVISEDLGEVRVDLLISATPVEIDTRDMVLVTMVDITERKKAENELRKSEMRFKNLADLLPQFVYEVNAEGFFTFANQAAMEMSGYTREHIDRGLRLVDVIAPEAAEKAMQGFAKILQGEKIIGQEYLLKALDGKIIPVVSYANPIEQEGKVVGSRGVAVDLTELKGAQEALRHSEATLRTLIEAAPIGIGQVSANRELKWTNEMLCKMTGYSSDELIGQSARILYESDEEYSRVGQVKHPLVRQSGRGSVETRFRRKDGTAIEVLLSSSSIASRDLSHGLVFTAMDITERKVLADQLLHSQKMEAVGVLAGGIAHDFNNLLQVIGGYASVALIDVKEGASGYSEFVEIRKAARRAGELTQALLTFSRRVESKLRPVNLNHEIRNVAKMLSRTIPKMIEIIMNLEEPLDSVNADPAQLQQVVMNLALNARDAMPNGGKLVIETRKVRLDEEYCRSHLKTRPGNYLLLSVSDSGTGMDDETRNHIFDPFFTTKETGKGTGLGLSIVFGIVKSHGGNIICYSESGQGTTFKIYLPALVATADPEETEFFERLRGGNETILLVDDEDSVRKLGAQILKKFGYSVLTATNGKEGLVVYRENRSHIDLVILDLIMPEMGGKDCLAQIL</sequence>
<dbReference type="NCBIfam" id="TIGR00229">
    <property type="entry name" value="sensory_box"/>
    <property type="match status" value="3"/>
</dbReference>